<organism evidence="8 9">
    <name type="scientific">Acaulospora morrowiae</name>
    <dbReference type="NCBI Taxonomy" id="94023"/>
    <lineage>
        <taxon>Eukaryota</taxon>
        <taxon>Fungi</taxon>
        <taxon>Fungi incertae sedis</taxon>
        <taxon>Mucoromycota</taxon>
        <taxon>Glomeromycotina</taxon>
        <taxon>Glomeromycetes</taxon>
        <taxon>Diversisporales</taxon>
        <taxon>Acaulosporaceae</taxon>
        <taxon>Acaulospora</taxon>
    </lineage>
</organism>
<dbReference type="PANTHER" id="PTHR12630:SF1">
    <property type="entry name" value="GLUCOSIDASE 2 SUBUNIT BETA"/>
    <property type="match status" value="1"/>
</dbReference>
<evidence type="ECO:0000256" key="4">
    <source>
        <dbReference type="ARBA" id="ARBA00023157"/>
    </source>
</evidence>
<dbReference type="PANTHER" id="PTHR12630">
    <property type="entry name" value="N-LINKED OLIGOSACCHARIDE PROCESSING"/>
    <property type="match status" value="1"/>
</dbReference>
<evidence type="ECO:0000256" key="5">
    <source>
        <dbReference type="SAM" id="Coils"/>
    </source>
</evidence>
<feature type="coiled-coil region" evidence="5">
    <location>
        <begin position="198"/>
        <end position="251"/>
    </location>
</feature>
<keyword evidence="2 6" id="KW-0732">Signal</keyword>
<evidence type="ECO:0000259" key="7">
    <source>
        <dbReference type="PROSITE" id="PS51914"/>
    </source>
</evidence>
<dbReference type="Pfam" id="PF12999">
    <property type="entry name" value="PRKCSH-like"/>
    <property type="match status" value="1"/>
</dbReference>
<feature type="signal peptide" evidence="6">
    <location>
        <begin position="1"/>
        <end position="26"/>
    </location>
</feature>
<dbReference type="PROSITE" id="PS51257">
    <property type="entry name" value="PROKAR_LIPOPROTEIN"/>
    <property type="match status" value="1"/>
</dbReference>
<dbReference type="Proteomes" id="UP000789342">
    <property type="component" value="Unassembled WGS sequence"/>
</dbReference>
<dbReference type="Pfam" id="PF13015">
    <property type="entry name" value="PRKCSH_1"/>
    <property type="match status" value="1"/>
</dbReference>
<dbReference type="Gene3D" id="2.70.130.10">
    <property type="entry name" value="Mannose-6-phosphate receptor binding domain"/>
    <property type="match status" value="1"/>
</dbReference>
<evidence type="ECO:0000256" key="6">
    <source>
        <dbReference type="SAM" id="SignalP"/>
    </source>
</evidence>
<dbReference type="AlphaFoldDB" id="A0A9N8ZPK8"/>
<gene>
    <name evidence="8" type="ORF">AMORRO_LOCUS3343</name>
</gene>
<evidence type="ECO:0000256" key="3">
    <source>
        <dbReference type="ARBA" id="ARBA00022824"/>
    </source>
</evidence>
<dbReference type="InterPro" id="IPR039794">
    <property type="entry name" value="Gtb1-like"/>
</dbReference>
<keyword evidence="3" id="KW-0256">Endoplasmic reticulum</keyword>
<dbReference type="GO" id="GO:0017177">
    <property type="term" value="C:glucosidase II complex"/>
    <property type="evidence" value="ECO:0007669"/>
    <property type="project" value="TreeGrafter"/>
</dbReference>
<evidence type="ECO:0000313" key="8">
    <source>
        <dbReference type="EMBL" id="CAG8502938.1"/>
    </source>
</evidence>
<reference evidence="8" key="1">
    <citation type="submission" date="2021-06" db="EMBL/GenBank/DDBJ databases">
        <authorList>
            <person name="Kallberg Y."/>
            <person name="Tangrot J."/>
            <person name="Rosling A."/>
        </authorList>
    </citation>
    <scope>NUCLEOTIDE SEQUENCE</scope>
    <source>
        <strain evidence="8">CL551</strain>
    </source>
</reference>
<dbReference type="OrthoDB" id="28322at2759"/>
<name>A0A9N8ZPK8_9GLOM</name>
<protein>
    <recommendedName>
        <fullName evidence="1">Glucosidase 2 subunit beta</fullName>
    </recommendedName>
</protein>
<feature type="domain" description="MRH" evidence="7">
    <location>
        <begin position="412"/>
        <end position="517"/>
    </location>
</feature>
<dbReference type="SUPFAM" id="SSF50911">
    <property type="entry name" value="Mannose 6-phosphate receptor domain"/>
    <property type="match status" value="1"/>
</dbReference>
<dbReference type="InterPro" id="IPR028146">
    <property type="entry name" value="PRKCSH_N"/>
</dbReference>
<proteinExistence type="predicted"/>
<sequence>MKRPLAGNMLLALVALLLSCSVVCNGKDTILGVSESELHLYERKGPNWTCLDDSAVIPYEAINDDYCDCADGSDEPGTSACPNGRFNCKNVGHVSAYISSSRVNDGVCDPECCDGSDEYDGKVECPNICKEVGMEYRKSLRELTALRAQGAKKKHEYIEYGKKLKMERINNLEDLKVELDAAKIKSSSNINAIAYNIITAALKKIKQLENSSDSSKNKECFRKIKNYKERIKRLKDRIDAQQEDIETLLKVLKDMKDGHNPNYHDMAVKTAITAYDEFLEEYNRESNEDVDYVMDDYKGEEEEDMNVDNTYEVPQIQDPEPSLWDQYVELWRIFANGVLEFFGMEQYSISQASSYRSSARVEPGASRDIQAATNARNSAEEEKKNLESKIEDINNKLSKDYGSQEEFAKLDGECFERNTGEYTYSVCMFGAATQKSNNDHTSTHLGNFEKWIGAESKDDPAYYTKQIYENGIRCWNGPERSVKLQLECGVENKIISVSEPEKCEYYIKMITPAVCPDNVHIENNGGHEEL</sequence>
<keyword evidence="9" id="KW-1185">Reference proteome</keyword>
<accession>A0A9N8ZPK8</accession>
<feature type="coiled-coil region" evidence="5">
    <location>
        <begin position="369"/>
        <end position="399"/>
    </location>
</feature>
<keyword evidence="4" id="KW-1015">Disulfide bond</keyword>
<feature type="chain" id="PRO_5040500103" description="Glucosidase 2 subunit beta" evidence="6">
    <location>
        <begin position="27"/>
        <end position="530"/>
    </location>
</feature>
<dbReference type="InterPro" id="IPR036607">
    <property type="entry name" value="PRKCSH"/>
</dbReference>
<evidence type="ECO:0000256" key="1">
    <source>
        <dbReference type="ARBA" id="ARBA00022387"/>
    </source>
</evidence>
<dbReference type="PROSITE" id="PS51914">
    <property type="entry name" value="MRH"/>
    <property type="match status" value="1"/>
</dbReference>
<evidence type="ECO:0000256" key="2">
    <source>
        <dbReference type="ARBA" id="ARBA00022729"/>
    </source>
</evidence>
<comment type="caution">
    <text evidence="8">The sequence shown here is derived from an EMBL/GenBank/DDBJ whole genome shotgun (WGS) entry which is preliminary data.</text>
</comment>
<dbReference type="EMBL" id="CAJVPV010001617">
    <property type="protein sequence ID" value="CAG8502938.1"/>
    <property type="molecule type" value="Genomic_DNA"/>
</dbReference>
<evidence type="ECO:0000313" key="9">
    <source>
        <dbReference type="Proteomes" id="UP000789342"/>
    </source>
</evidence>
<keyword evidence="5" id="KW-0175">Coiled coil</keyword>
<dbReference type="InterPro" id="IPR009011">
    <property type="entry name" value="Man6P_isomerase_rcpt-bd_dom_sf"/>
</dbReference>
<dbReference type="GO" id="GO:0006491">
    <property type="term" value="P:N-glycan processing"/>
    <property type="evidence" value="ECO:0007669"/>
    <property type="project" value="TreeGrafter"/>
</dbReference>
<dbReference type="InterPro" id="IPR044865">
    <property type="entry name" value="MRH_dom"/>
</dbReference>